<feature type="region of interest" description="Disordered" evidence="1">
    <location>
        <begin position="246"/>
        <end position="273"/>
    </location>
</feature>
<evidence type="ECO:0000256" key="1">
    <source>
        <dbReference type="SAM" id="MobiDB-lite"/>
    </source>
</evidence>
<evidence type="ECO:0000259" key="2">
    <source>
        <dbReference type="PROSITE" id="PS50234"/>
    </source>
</evidence>
<dbReference type="Gene3D" id="3.40.50.410">
    <property type="entry name" value="von Willebrand factor, type A domain"/>
    <property type="match status" value="1"/>
</dbReference>
<dbReference type="InterPro" id="IPR002035">
    <property type="entry name" value="VWF_A"/>
</dbReference>
<evidence type="ECO:0000313" key="3">
    <source>
        <dbReference type="EMBL" id="EPZ14325.1"/>
    </source>
</evidence>
<accession>S9ZAM4</accession>
<sequence>MGFAKYQEDNFSRYYAASIVRGREHDPFVAKGGGAEETKDTKKMEDKASKLKDFTVAEARPLPVIVMADVSGSMTVDGKIEALNLALKDMVAGFAAESRLRAEIQVGLITFGGERARVHLPLAPAHKISEVSPLRADGRTPMGAAFEEARKLIEDKDMIPSRAYRPVLVLVSDGLPTDDWEQPLDGLCKSERGQKATRFAMAIGADADVEMLRRFTNDPESPVFKAHEARDIHRFFRAVTMSVTSRSRSTAPNSSAPLVLADIPEDDDLDLDF</sequence>
<dbReference type="STRING" id="1348657.M622_18930"/>
<dbReference type="AlphaFoldDB" id="S9ZAM4"/>
<feature type="domain" description="VWFA" evidence="2">
    <location>
        <begin position="63"/>
        <end position="239"/>
    </location>
</feature>
<keyword evidence="4" id="KW-1185">Reference proteome</keyword>
<proteinExistence type="predicted"/>
<dbReference type="Proteomes" id="UP000015455">
    <property type="component" value="Unassembled WGS sequence"/>
</dbReference>
<dbReference type="eggNOG" id="COG4245">
    <property type="taxonomic scope" value="Bacteria"/>
</dbReference>
<gene>
    <name evidence="3" type="ORF">M622_18930</name>
</gene>
<dbReference type="PATRIC" id="fig|1348657.5.peg.3198"/>
<dbReference type="InterPro" id="IPR036465">
    <property type="entry name" value="vWFA_dom_sf"/>
</dbReference>
<evidence type="ECO:0000313" key="4">
    <source>
        <dbReference type="Proteomes" id="UP000015455"/>
    </source>
</evidence>
<feature type="compositionally biased region" description="Acidic residues" evidence="1">
    <location>
        <begin position="263"/>
        <end position="273"/>
    </location>
</feature>
<comment type="caution">
    <text evidence="3">The sequence shown here is derived from an EMBL/GenBank/DDBJ whole genome shotgun (WGS) entry which is preliminary data.</text>
</comment>
<dbReference type="RefSeq" id="WP_021250601.1">
    <property type="nucleotide sequence ID" value="NZ_ATJV01000088.1"/>
</dbReference>
<dbReference type="EMBL" id="ATJV01000088">
    <property type="protein sequence ID" value="EPZ14325.1"/>
    <property type="molecule type" value="Genomic_DNA"/>
</dbReference>
<dbReference type="Pfam" id="PF00092">
    <property type="entry name" value="VWA"/>
    <property type="match status" value="1"/>
</dbReference>
<dbReference type="PROSITE" id="PS50234">
    <property type="entry name" value="VWFA"/>
    <property type="match status" value="1"/>
</dbReference>
<organism evidence="3 4">
    <name type="scientific">Thauera terpenica 58Eu</name>
    <dbReference type="NCBI Taxonomy" id="1348657"/>
    <lineage>
        <taxon>Bacteria</taxon>
        <taxon>Pseudomonadati</taxon>
        <taxon>Pseudomonadota</taxon>
        <taxon>Betaproteobacteria</taxon>
        <taxon>Rhodocyclales</taxon>
        <taxon>Zoogloeaceae</taxon>
        <taxon>Thauera</taxon>
    </lineage>
</organism>
<dbReference type="SMART" id="SM00327">
    <property type="entry name" value="VWA"/>
    <property type="match status" value="1"/>
</dbReference>
<reference evidence="3 4" key="1">
    <citation type="submission" date="2013-06" db="EMBL/GenBank/DDBJ databases">
        <title>Draft genome sequence of Thauera terpenica.</title>
        <authorList>
            <person name="Liu B."/>
            <person name="Frostegard A.H."/>
            <person name="Shapleigh J.P."/>
        </authorList>
    </citation>
    <scope>NUCLEOTIDE SEQUENCE [LARGE SCALE GENOMIC DNA]</scope>
    <source>
        <strain evidence="3 4">58Eu</strain>
    </source>
</reference>
<protein>
    <recommendedName>
        <fullName evidence="2">VWFA domain-containing protein</fullName>
    </recommendedName>
</protein>
<dbReference type="SUPFAM" id="SSF53300">
    <property type="entry name" value="vWA-like"/>
    <property type="match status" value="1"/>
</dbReference>
<name>S9ZAM4_9RHOO</name>